<dbReference type="AlphaFoldDB" id="K9UGJ4"/>
<dbReference type="Proteomes" id="UP000010366">
    <property type="component" value="Chromosome"/>
</dbReference>
<accession>K9UGJ4</accession>
<dbReference type="KEGG" id="cmp:Cha6605_2907"/>
<dbReference type="OrthoDB" id="488726at2"/>
<dbReference type="eggNOG" id="ENOG503328M">
    <property type="taxonomic scope" value="Bacteria"/>
</dbReference>
<evidence type="ECO:0000313" key="2">
    <source>
        <dbReference type="Proteomes" id="UP000010366"/>
    </source>
</evidence>
<dbReference type="PATRIC" id="fig|1173020.3.peg.3316"/>
<dbReference type="EMBL" id="CP003600">
    <property type="protein sequence ID" value="AFY93940.1"/>
    <property type="molecule type" value="Genomic_DNA"/>
</dbReference>
<protein>
    <submittedName>
        <fullName evidence="1">Uncharacterized protein</fullName>
    </submittedName>
</protein>
<reference evidence="1 2" key="1">
    <citation type="submission" date="2012-05" db="EMBL/GenBank/DDBJ databases">
        <title>Finished chromosome of genome of Chamaesiphon sp. PCC 6605.</title>
        <authorList>
            <consortium name="US DOE Joint Genome Institute"/>
            <person name="Gugger M."/>
            <person name="Coursin T."/>
            <person name="Rippka R."/>
            <person name="Tandeau De Marsac N."/>
            <person name="Huntemann M."/>
            <person name="Wei C.-L."/>
            <person name="Han J."/>
            <person name="Detter J.C."/>
            <person name="Han C."/>
            <person name="Tapia R."/>
            <person name="Chen A."/>
            <person name="Kyrpides N."/>
            <person name="Mavromatis K."/>
            <person name="Markowitz V."/>
            <person name="Szeto E."/>
            <person name="Ivanova N."/>
            <person name="Pagani I."/>
            <person name="Pati A."/>
            <person name="Goodwin L."/>
            <person name="Nordberg H.P."/>
            <person name="Cantor M.N."/>
            <person name="Hua S.X."/>
            <person name="Woyke T."/>
            <person name="Kerfeld C.A."/>
        </authorList>
    </citation>
    <scope>NUCLEOTIDE SEQUENCE [LARGE SCALE GENOMIC DNA]</scope>
    <source>
        <strain evidence="2">ATCC 27169 / PCC 6605</strain>
    </source>
</reference>
<evidence type="ECO:0000313" key="1">
    <source>
        <dbReference type="EMBL" id="AFY93940.1"/>
    </source>
</evidence>
<dbReference type="STRING" id="1173020.Cha6605_2907"/>
<sequence>MQNDFAQTALEMQLAAGEEMSDYVAHLQMHMALQARNLVPTLTNAVDSRELFLHQTQAHFEKLASRQVC</sequence>
<gene>
    <name evidence="1" type="ORF">Cha6605_2907</name>
</gene>
<proteinExistence type="predicted"/>
<keyword evidence="2" id="KW-1185">Reference proteome</keyword>
<dbReference type="RefSeq" id="WP_015160084.1">
    <property type="nucleotide sequence ID" value="NC_019697.1"/>
</dbReference>
<dbReference type="HOGENOM" id="CLU_192953_0_0_3"/>
<organism evidence="1 2">
    <name type="scientific">Chamaesiphon minutus (strain ATCC 27169 / PCC 6605)</name>
    <dbReference type="NCBI Taxonomy" id="1173020"/>
    <lineage>
        <taxon>Bacteria</taxon>
        <taxon>Bacillati</taxon>
        <taxon>Cyanobacteriota</taxon>
        <taxon>Cyanophyceae</taxon>
        <taxon>Gomontiellales</taxon>
        <taxon>Chamaesiphonaceae</taxon>
        <taxon>Chamaesiphon</taxon>
    </lineage>
</organism>
<name>K9UGJ4_CHAP6</name>